<dbReference type="PANTHER" id="PTHR47287:SF15">
    <property type="entry name" value="ZINC FINGER PROTEIN 3-LIKE"/>
    <property type="match status" value="1"/>
</dbReference>
<evidence type="ECO:0000256" key="6">
    <source>
        <dbReference type="PROSITE-ProRule" id="PRU00042"/>
    </source>
</evidence>
<dbReference type="AlphaFoldDB" id="A0AAV1BXB1"/>
<keyword evidence="5" id="KW-0539">Nucleus</keyword>
<evidence type="ECO:0000313" key="8">
    <source>
        <dbReference type="EMBL" id="CAI9087756.1"/>
    </source>
</evidence>
<dbReference type="PANTHER" id="PTHR47287">
    <property type="entry name" value="C2H2 AND C2HC ZINC FINGERS SUPERFAMILY PROTEIN"/>
    <property type="match status" value="1"/>
</dbReference>
<dbReference type="PROSITE" id="PS50157">
    <property type="entry name" value="ZINC_FINGER_C2H2_2"/>
    <property type="match status" value="1"/>
</dbReference>
<feature type="domain" description="C2H2-type" evidence="7">
    <location>
        <begin position="51"/>
        <end position="78"/>
    </location>
</feature>
<keyword evidence="4" id="KW-0862">Zinc</keyword>
<comment type="subcellular location">
    <subcellularLocation>
        <location evidence="1">Nucleus</location>
    </subcellularLocation>
</comment>
<organism evidence="8 9">
    <name type="scientific">Oldenlandia corymbosa var. corymbosa</name>
    <dbReference type="NCBI Taxonomy" id="529605"/>
    <lineage>
        <taxon>Eukaryota</taxon>
        <taxon>Viridiplantae</taxon>
        <taxon>Streptophyta</taxon>
        <taxon>Embryophyta</taxon>
        <taxon>Tracheophyta</taxon>
        <taxon>Spermatophyta</taxon>
        <taxon>Magnoliopsida</taxon>
        <taxon>eudicotyledons</taxon>
        <taxon>Gunneridae</taxon>
        <taxon>Pentapetalae</taxon>
        <taxon>asterids</taxon>
        <taxon>lamiids</taxon>
        <taxon>Gentianales</taxon>
        <taxon>Rubiaceae</taxon>
        <taxon>Rubioideae</taxon>
        <taxon>Spermacoceae</taxon>
        <taxon>Hedyotis-Oldenlandia complex</taxon>
        <taxon>Oldenlandia</taxon>
    </lineage>
</organism>
<keyword evidence="9" id="KW-1185">Reference proteome</keyword>
<dbReference type="EMBL" id="OX459118">
    <property type="protein sequence ID" value="CAI9087756.1"/>
    <property type="molecule type" value="Genomic_DNA"/>
</dbReference>
<dbReference type="GO" id="GO:0005634">
    <property type="term" value="C:nucleus"/>
    <property type="evidence" value="ECO:0007669"/>
    <property type="project" value="UniProtKB-SubCell"/>
</dbReference>
<keyword evidence="2" id="KW-0479">Metal-binding</keyword>
<reference evidence="8" key="1">
    <citation type="submission" date="2023-03" db="EMBL/GenBank/DDBJ databases">
        <authorList>
            <person name="Julca I."/>
        </authorList>
    </citation>
    <scope>NUCLEOTIDE SEQUENCE</scope>
</reference>
<sequence length="176" mass="19574">MNNFAPNTALNLGLCSNDELIILDQSSLINSSSSSPTLLPLLNNPSEPRIFSCKYCRRKFYNSRALGGHQNAHKLERTLAKKSLELSSAIRPHHLGSNPRLSSSSGLINASHWQDSGVVVGLYQNHRGYGRFRTEMSSGRRDQTEIINQCWNDQGGYSTSEIVQPDSSQIDLTLRL</sequence>
<evidence type="ECO:0000259" key="7">
    <source>
        <dbReference type="PROSITE" id="PS50157"/>
    </source>
</evidence>
<dbReference type="InterPro" id="IPR013087">
    <property type="entry name" value="Znf_C2H2_type"/>
</dbReference>
<keyword evidence="3 6" id="KW-0863">Zinc-finger</keyword>
<protein>
    <submittedName>
        <fullName evidence="8">OLC1v1021912C1</fullName>
    </submittedName>
</protein>
<proteinExistence type="predicted"/>
<name>A0AAV1BXB1_OLDCO</name>
<evidence type="ECO:0000313" key="9">
    <source>
        <dbReference type="Proteomes" id="UP001161247"/>
    </source>
</evidence>
<dbReference type="PROSITE" id="PS00028">
    <property type="entry name" value="ZINC_FINGER_C2H2_1"/>
    <property type="match status" value="1"/>
</dbReference>
<dbReference type="GO" id="GO:0009788">
    <property type="term" value="P:negative regulation of abscisic acid-activated signaling pathway"/>
    <property type="evidence" value="ECO:0007669"/>
    <property type="project" value="InterPro"/>
</dbReference>
<dbReference type="Proteomes" id="UP001161247">
    <property type="component" value="Chromosome 1"/>
</dbReference>
<dbReference type="Gene3D" id="3.30.160.60">
    <property type="entry name" value="Classic Zinc Finger"/>
    <property type="match status" value="1"/>
</dbReference>
<dbReference type="InterPro" id="IPR036236">
    <property type="entry name" value="Znf_C2H2_sf"/>
</dbReference>
<evidence type="ECO:0000256" key="4">
    <source>
        <dbReference type="ARBA" id="ARBA00022833"/>
    </source>
</evidence>
<dbReference type="InterPro" id="IPR044246">
    <property type="entry name" value="ZFP3-like"/>
</dbReference>
<evidence type="ECO:0000256" key="3">
    <source>
        <dbReference type="ARBA" id="ARBA00022771"/>
    </source>
</evidence>
<evidence type="ECO:0000256" key="2">
    <source>
        <dbReference type="ARBA" id="ARBA00022723"/>
    </source>
</evidence>
<evidence type="ECO:0000256" key="5">
    <source>
        <dbReference type="ARBA" id="ARBA00023242"/>
    </source>
</evidence>
<evidence type="ECO:0000256" key="1">
    <source>
        <dbReference type="ARBA" id="ARBA00004123"/>
    </source>
</evidence>
<accession>A0AAV1BXB1</accession>
<dbReference type="GO" id="GO:0008270">
    <property type="term" value="F:zinc ion binding"/>
    <property type="evidence" value="ECO:0007669"/>
    <property type="project" value="UniProtKB-KW"/>
</dbReference>
<gene>
    <name evidence="8" type="ORF">OLC1_LOCUS500</name>
</gene>
<dbReference type="SUPFAM" id="SSF57667">
    <property type="entry name" value="beta-beta-alpha zinc fingers"/>
    <property type="match status" value="1"/>
</dbReference>